<evidence type="ECO:0000256" key="1">
    <source>
        <dbReference type="SAM" id="SignalP"/>
    </source>
</evidence>
<evidence type="ECO:0000313" key="3">
    <source>
        <dbReference type="Proteomes" id="UP000321863"/>
    </source>
</evidence>
<dbReference type="EMBL" id="BJYJ01000010">
    <property type="protein sequence ID" value="GEN76412.1"/>
    <property type="molecule type" value="Genomic_DNA"/>
</dbReference>
<keyword evidence="1" id="KW-0732">Signal</keyword>
<dbReference type="PROSITE" id="PS51257">
    <property type="entry name" value="PROKAR_LIPOPROTEIN"/>
    <property type="match status" value="1"/>
</dbReference>
<comment type="caution">
    <text evidence="2">The sequence shown here is derived from an EMBL/GenBank/DDBJ whole genome shotgun (WGS) entry which is preliminary data.</text>
</comment>
<dbReference type="RefSeq" id="WP_146941354.1">
    <property type="nucleotide sequence ID" value="NZ_BJYJ01000010.1"/>
</dbReference>
<accession>A0A511YMH7</accession>
<proteinExistence type="predicted"/>
<organism evidence="2 3">
    <name type="scientific">Chryseobacterium hagamense</name>
    <dbReference type="NCBI Taxonomy" id="395935"/>
    <lineage>
        <taxon>Bacteria</taxon>
        <taxon>Pseudomonadati</taxon>
        <taxon>Bacteroidota</taxon>
        <taxon>Flavobacteriia</taxon>
        <taxon>Flavobacteriales</taxon>
        <taxon>Weeksellaceae</taxon>
        <taxon>Chryseobacterium group</taxon>
        <taxon>Chryseobacterium</taxon>
    </lineage>
</organism>
<evidence type="ECO:0008006" key="4">
    <source>
        <dbReference type="Google" id="ProtNLM"/>
    </source>
</evidence>
<evidence type="ECO:0000313" key="2">
    <source>
        <dbReference type="EMBL" id="GEN76412.1"/>
    </source>
</evidence>
<protein>
    <recommendedName>
        <fullName evidence="4">DUF4296 domain-containing protein</fullName>
    </recommendedName>
</protein>
<dbReference type="OrthoDB" id="1261878at2"/>
<gene>
    <name evidence="2" type="ORF">CHA01nite_21520</name>
</gene>
<feature type="chain" id="PRO_5021955486" description="DUF4296 domain-containing protein" evidence="1">
    <location>
        <begin position="23"/>
        <end position="128"/>
    </location>
</feature>
<dbReference type="AlphaFoldDB" id="A0A511YMH7"/>
<feature type="signal peptide" evidence="1">
    <location>
        <begin position="1"/>
        <end position="22"/>
    </location>
</feature>
<reference evidence="2 3" key="1">
    <citation type="submission" date="2019-07" db="EMBL/GenBank/DDBJ databases">
        <title>Whole genome shotgun sequence of Chryseobacterium hagamense NBRC 105253.</title>
        <authorList>
            <person name="Hosoyama A."/>
            <person name="Uohara A."/>
            <person name="Ohji S."/>
            <person name="Ichikawa N."/>
        </authorList>
    </citation>
    <scope>NUCLEOTIDE SEQUENCE [LARGE SCALE GENOMIC DNA]</scope>
    <source>
        <strain evidence="2 3">NBRC 105253</strain>
    </source>
</reference>
<sequence>MKKSFLTKLYLLLITTSLFLTACNQQNELENPDVPVGNAKNNHYSSRTVNLTKVQLIDELAKDKEFIDLGNSFVNFIGNMPDKQNFFKNYNEEDFKKGGESYFLNLTGYKNDDIDLSLAVINDLLYNI</sequence>
<name>A0A511YMH7_9FLAO</name>
<keyword evidence="3" id="KW-1185">Reference proteome</keyword>
<dbReference type="Proteomes" id="UP000321863">
    <property type="component" value="Unassembled WGS sequence"/>
</dbReference>